<dbReference type="Proteomes" id="UP000034893">
    <property type="component" value="Unassembled WGS sequence"/>
</dbReference>
<dbReference type="EMBL" id="LBVP01000023">
    <property type="protein sequence ID" value="KKQ88284.1"/>
    <property type="molecule type" value="Genomic_DNA"/>
</dbReference>
<protein>
    <recommendedName>
        <fullName evidence="3">DUF5678 domain-containing protein</fullName>
    </recommendedName>
</protein>
<accession>A0A0G0NQX3</accession>
<evidence type="ECO:0008006" key="3">
    <source>
        <dbReference type="Google" id="ProtNLM"/>
    </source>
</evidence>
<comment type="caution">
    <text evidence="1">The sequence shown here is derived from an EMBL/GenBank/DDBJ whole genome shotgun (WGS) entry which is preliminary data.</text>
</comment>
<evidence type="ECO:0000313" key="1">
    <source>
        <dbReference type="EMBL" id="KKQ88284.1"/>
    </source>
</evidence>
<evidence type="ECO:0000313" key="2">
    <source>
        <dbReference type="Proteomes" id="UP000034893"/>
    </source>
</evidence>
<organism evidence="1 2">
    <name type="scientific">Candidatus Curtissbacteria bacterium GW2011_GWC2_38_9</name>
    <dbReference type="NCBI Taxonomy" id="1618414"/>
    <lineage>
        <taxon>Bacteria</taxon>
        <taxon>Candidatus Curtissiibacteriota</taxon>
    </lineage>
</organism>
<dbReference type="AlphaFoldDB" id="A0A0G0NQX3"/>
<proteinExistence type="predicted"/>
<name>A0A0G0NQX3_9BACT</name>
<reference evidence="1 2" key="1">
    <citation type="journal article" date="2015" name="Nature">
        <title>rRNA introns, odd ribosomes, and small enigmatic genomes across a large radiation of phyla.</title>
        <authorList>
            <person name="Brown C.T."/>
            <person name="Hug L.A."/>
            <person name="Thomas B.C."/>
            <person name="Sharon I."/>
            <person name="Castelle C.J."/>
            <person name="Singh A."/>
            <person name="Wilkins M.J."/>
            <person name="Williams K.H."/>
            <person name="Banfield J.F."/>
        </authorList>
    </citation>
    <scope>NUCLEOTIDE SEQUENCE [LARGE SCALE GENOMIC DNA]</scope>
</reference>
<gene>
    <name evidence="1" type="ORF">UT12_C0023G0002</name>
</gene>
<sequence>MKPIDLTKITKNYTSGWIALSSDYKKVAGWGRTIKVALERARADGEKKPVLMKGAKSYGPIAP</sequence>